<organism evidence="2 3">
    <name type="scientific">Physocladia obscura</name>
    <dbReference type="NCBI Taxonomy" id="109957"/>
    <lineage>
        <taxon>Eukaryota</taxon>
        <taxon>Fungi</taxon>
        <taxon>Fungi incertae sedis</taxon>
        <taxon>Chytridiomycota</taxon>
        <taxon>Chytridiomycota incertae sedis</taxon>
        <taxon>Chytridiomycetes</taxon>
        <taxon>Chytridiales</taxon>
        <taxon>Chytriomycetaceae</taxon>
        <taxon>Physocladia</taxon>
    </lineage>
</organism>
<evidence type="ECO:0000256" key="1">
    <source>
        <dbReference type="SAM" id="SignalP"/>
    </source>
</evidence>
<evidence type="ECO:0000313" key="3">
    <source>
        <dbReference type="Proteomes" id="UP001211907"/>
    </source>
</evidence>
<gene>
    <name evidence="2" type="ORF">HK100_009136</name>
</gene>
<dbReference type="EMBL" id="JADGJH010004612">
    <property type="protein sequence ID" value="KAJ3085186.1"/>
    <property type="molecule type" value="Genomic_DNA"/>
</dbReference>
<comment type="caution">
    <text evidence="2">The sequence shown here is derived from an EMBL/GenBank/DDBJ whole genome shotgun (WGS) entry which is preliminary data.</text>
</comment>
<proteinExistence type="predicted"/>
<reference evidence="2" key="1">
    <citation type="submission" date="2020-05" db="EMBL/GenBank/DDBJ databases">
        <title>Phylogenomic resolution of chytrid fungi.</title>
        <authorList>
            <person name="Stajich J.E."/>
            <person name="Amses K."/>
            <person name="Simmons R."/>
            <person name="Seto K."/>
            <person name="Myers J."/>
            <person name="Bonds A."/>
            <person name="Quandt C.A."/>
            <person name="Barry K."/>
            <person name="Liu P."/>
            <person name="Grigoriev I."/>
            <person name="Longcore J.E."/>
            <person name="James T.Y."/>
        </authorList>
    </citation>
    <scope>NUCLEOTIDE SEQUENCE</scope>
    <source>
        <strain evidence="2">JEL0513</strain>
    </source>
</reference>
<name>A0AAD5XB74_9FUNG</name>
<dbReference type="Proteomes" id="UP001211907">
    <property type="component" value="Unassembled WGS sequence"/>
</dbReference>
<protein>
    <submittedName>
        <fullName evidence="2">Uncharacterized protein</fullName>
    </submittedName>
</protein>
<accession>A0AAD5XB74</accession>
<feature type="signal peptide" evidence="1">
    <location>
        <begin position="1"/>
        <end position="25"/>
    </location>
</feature>
<feature type="chain" id="PRO_5042173838" evidence="1">
    <location>
        <begin position="26"/>
        <end position="198"/>
    </location>
</feature>
<sequence>MNNNLRGRLHVLVILAAVAAAVVSATTINFPSDVESVALTLAACFCTQYTGGGGTACATCINNAPSLTGKNSTVLFAEIAADCVSDNTGISAAVLIEPIIRSTVLEDVAVAVAESAVSTVTVDAALVGAIASTTASTSTSAAAALGSFASTSAPSFSSSSTSNIGGSVSDESVVSGGKPLVASLFATAVAVAGCLAFW</sequence>
<dbReference type="AlphaFoldDB" id="A0AAD5XB74"/>
<keyword evidence="3" id="KW-1185">Reference proteome</keyword>
<keyword evidence="1" id="KW-0732">Signal</keyword>
<evidence type="ECO:0000313" key="2">
    <source>
        <dbReference type="EMBL" id="KAJ3085186.1"/>
    </source>
</evidence>